<protein>
    <recommendedName>
        <fullName evidence="5">Copper transport outer membrane protein, MctB</fullName>
    </recommendedName>
</protein>
<evidence type="ECO:0008006" key="5">
    <source>
        <dbReference type="Google" id="ProtNLM"/>
    </source>
</evidence>
<dbReference type="GO" id="GO:0016020">
    <property type="term" value="C:membrane"/>
    <property type="evidence" value="ECO:0007669"/>
    <property type="project" value="InterPro"/>
</dbReference>
<evidence type="ECO:0000256" key="1">
    <source>
        <dbReference type="SAM" id="Coils"/>
    </source>
</evidence>
<keyword evidence="2" id="KW-0812">Transmembrane</keyword>
<keyword evidence="4" id="KW-1185">Reference proteome</keyword>
<keyword evidence="1" id="KW-0175">Coiled coil</keyword>
<reference evidence="3 4" key="1">
    <citation type="submission" date="2014-09" db="EMBL/GenBank/DDBJ databases">
        <authorList>
            <person name="Hornung B.V."/>
        </authorList>
    </citation>
    <scope>NUCLEOTIDE SEQUENCE [LARGE SCALE GENOMIC DNA]</scope>
    <source>
        <strain evidence="3 4">FRIFI</strain>
    </source>
</reference>
<dbReference type="InterPro" id="IPR021522">
    <property type="entry name" value="MctB"/>
</dbReference>
<dbReference type="AlphaFoldDB" id="A0A2P2BWX7"/>
<accession>A0A2P2BWX7</accession>
<sequence length="291" mass="32599">MHINMKYYIVTIGAIFIALGIGMLVGFNLNYDQELSKQQASMIKDLDSKFEVLKTTNDNLEENLTNLNKYYDEAIAIINQNSDKIIKDSLVNKNIGIISTNEKNDYSKEIASIIQNAGGNVAFDIVLTSNIENKDALKKASEELSIELNNAKDVINYIAESLKEEGSISKLENLQRLELIKVESIAENYIDYDSVVLTGGSEDKVQKENFDKIDEALITKLKEQNKYIVGVQKSNTKNSYIDLYSKNKIATIDNIEEGIGKVSLTILLNEKGATGDFGRLESAKQLFPYKK</sequence>
<keyword evidence="2" id="KW-1133">Transmembrane helix</keyword>
<gene>
    <name evidence="3" type="ORF">FRIFI_2156</name>
</gene>
<proteinExistence type="predicted"/>
<dbReference type="EMBL" id="LN650648">
    <property type="protein sequence ID" value="CEI73684.1"/>
    <property type="molecule type" value="Genomic_DNA"/>
</dbReference>
<evidence type="ECO:0000313" key="4">
    <source>
        <dbReference type="Proteomes" id="UP000245695"/>
    </source>
</evidence>
<dbReference type="GO" id="GO:0055070">
    <property type="term" value="P:copper ion homeostasis"/>
    <property type="evidence" value="ECO:0007669"/>
    <property type="project" value="InterPro"/>
</dbReference>
<feature type="coiled-coil region" evidence="1">
    <location>
        <begin position="43"/>
        <end position="77"/>
    </location>
</feature>
<feature type="transmembrane region" description="Helical" evidence="2">
    <location>
        <begin position="7"/>
        <end position="29"/>
    </location>
</feature>
<evidence type="ECO:0000313" key="3">
    <source>
        <dbReference type="EMBL" id="CEI73684.1"/>
    </source>
</evidence>
<dbReference type="RefSeq" id="WP_166505842.1">
    <property type="nucleotide sequence ID" value="NZ_LN650648.1"/>
</dbReference>
<keyword evidence="2" id="KW-0472">Membrane</keyword>
<dbReference type="Pfam" id="PF11382">
    <property type="entry name" value="MctB"/>
    <property type="match status" value="1"/>
</dbReference>
<dbReference type="KEGG" id="rhom:FRIFI_2156"/>
<organism evidence="3 4">
    <name type="scientific">Romboutsia hominis</name>
    <dbReference type="NCBI Taxonomy" id="1507512"/>
    <lineage>
        <taxon>Bacteria</taxon>
        <taxon>Bacillati</taxon>
        <taxon>Bacillota</taxon>
        <taxon>Clostridia</taxon>
        <taxon>Peptostreptococcales</taxon>
        <taxon>Peptostreptococcaceae</taxon>
        <taxon>Romboutsia</taxon>
    </lineage>
</organism>
<dbReference type="Proteomes" id="UP000245695">
    <property type="component" value="Chromosome 1"/>
</dbReference>
<name>A0A2P2BWX7_9FIRM</name>
<evidence type="ECO:0000256" key="2">
    <source>
        <dbReference type="SAM" id="Phobius"/>
    </source>
</evidence>